<dbReference type="GO" id="GO:0046653">
    <property type="term" value="P:tetrahydrofolate metabolic process"/>
    <property type="evidence" value="ECO:0007669"/>
    <property type="project" value="TreeGrafter"/>
</dbReference>
<evidence type="ECO:0000313" key="8">
    <source>
        <dbReference type="EMBL" id="CAB4343401.1"/>
    </source>
</evidence>
<keyword evidence="2" id="KW-0489">Methyltransferase</keyword>
<dbReference type="InterPro" id="IPR036589">
    <property type="entry name" value="HCY_dom_sf"/>
</dbReference>
<proteinExistence type="inferred from homology"/>
<dbReference type="GO" id="GO:0008705">
    <property type="term" value="F:methionine synthase activity"/>
    <property type="evidence" value="ECO:0007669"/>
    <property type="project" value="TreeGrafter"/>
</dbReference>
<dbReference type="InterPro" id="IPR050554">
    <property type="entry name" value="Met_Synthase/Corrinoid"/>
</dbReference>
<keyword evidence="4" id="KW-0949">S-adenosyl-L-methionine</keyword>
<dbReference type="InterPro" id="IPR003726">
    <property type="entry name" value="HCY_dom"/>
</dbReference>
<dbReference type="Gene3D" id="3.20.20.330">
    <property type="entry name" value="Homocysteine-binding-like domain"/>
    <property type="match status" value="1"/>
</dbReference>
<dbReference type="GO" id="GO:0008270">
    <property type="term" value="F:zinc ion binding"/>
    <property type="evidence" value="ECO:0007669"/>
    <property type="project" value="InterPro"/>
</dbReference>
<sequence>MANVYEWLDSGKILIGDGAMGTALQEAGLTDGGAPELWNVDHADRVAKILRAYADAGADFITTNSFGGTKPRLVMHDLGERVYELNKAASEVARKVADESNATFVFGDVGPTGELMDPLGTLTHDDAQAIFAEQIQGLVDGGCDAIIIETMSDLSEVRAAVDACKQVAPDMPIVATMSFDTNLRTMMGVKPSTAITEIASMGVRLIGANCGRGTDEMRIITQEFVDAKPDGVHILISSNAGLPQLVGDEFVYNGTPEVMSEFVDDMHALGVNAFGACCGSNPTHIAAIAKTLH</sequence>
<dbReference type="GO" id="GO:0032259">
    <property type="term" value="P:methylation"/>
    <property type="evidence" value="ECO:0007669"/>
    <property type="project" value="UniProtKB-KW"/>
</dbReference>
<feature type="domain" description="Hcy-binding" evidence="7">
    <location>
        <begin position="2"/>
        <end position="292"/>
    </location>
</feature>
<comment type="similarity">
    <text evidence="1">Belongs to the vitamin-B12 dependent methionine synthase family.</text>
</comment>
<dbReference type="PROSITE" id="PS50970">
    <property type="entry name" value="HCY"/>
    <property type="match status" value="1"/>
</dbReference>
<accession>A0A6J5ZLH8</accession>
<dbReference type="GO" id="GO:0050667">
    <property type="term" value="P:homocysteine metabolic process"/>
    <property type="evidence" value="ECO:0007669"/>
    <property type="project" value="TreeGrafter"/>
</dbReference>
<keyword evidence="3" id="KW-0808">Transferase</keyword>
<evidence type="ECO:0000259" key="7">
    <source>
        <dbReference type="PROSITE" id="PS50970"/>
    </source>
</evidence>
<organism evidence="8">
    <name type="scientific">freshwater metagenome</name>
    <dbReference type="NCBI Taxonomy" id="449393"/>
    <lineage>
        <taxon>unclassified sequences</taxon>
        <taxon>metagenomes</taxon>
        <taxon>ecological metagenomes</taxon>
    </lineage>
</organism>
<protein>
    <submittedName>
        <fullName evidence="8">Unannotated protein</fullName>
    </submittedName>
</protein>
<dbReference type="SUPFAM" id="SSF82282">
    <property type="entry name" value="Homocysteine S-methyltransferase"/>
    <property type="match status" value="1"/>
</dbReference>
<evidence type="ECO:0000256" key="5">
    <source>
        <dbReference type="ARBA" id="ARBA00022723"/>
    </source>
</evidence>
<keyword evidence="5" id="KW-0479">Metal-binding</keyword>
<dbReference type="GO" id="GO:0005829">
    <property type="term" value="C:cytosol"/>
    <property type="evidence" value="ECO:0007669"/>
    <property type="project" value="TreeGrafter"/>
</dbReference>
<dbReference type="Pfam" id="PF02574">
    <property type="entry name" value="S-methyl_trans"/>
    <property type="match status" value="1"/>
</dbReference>
<keyword evidence="6" id="KW-0170">Cobalt</keyword>
<dbReference type="PIRSF" id="PIRSF037505">
    <property type="entry name" value="Betaine_HMT"/>
    <property type="match status" value="1"/>
</dbReference>
<dbReference type="InterPro" id="IPR017226">
    <property type="entry name" value="BHMT-like"/>
</dbReference>
<reference evidence="8" key="1">
    <citation type="submission" date="2020-05" db="EMBL/GenBank/DDBJ databases">
        <authorList>
            <person name="Chiriac C."/>
            <person name="Salcher M."/>
            <person name="Ghai R."/>
            <person name="Kavagutti S V."/>
        </authorList>
    </citation>
    <scope>NUCLEOTIDE SEQUENCE</scope>
</reference>
<dbReference type="EMBL" id="CAESAJ010000163">
    <property type="protein sequence ID" value="CAB4343401.1"/>
    <property type="molecule type" value="Genomic_DNA"/>
</dbReference>
<evidence type="ECO:0000256" key="3">
    <source>
        <dbReference type="ARBA" id="ARBA00022679"/>
    </source>
</evidence>
<dbReference type="PANTHER" id="PTHR45833:SF1">
    <property type="entry name" value="METHIONINE SYNTHASE"/>
    <property type="match status" value="1"/>
</dbReference>
<evidence type="ECO:0000256" key="2">
    <source>
        <dbReference type="ARBA" id="ARBA00022603"/>
    </source>
</evidence>
<name>A0A6J5ZLH8_9ZZZZ</name>
<evidence type="ECO:0000256" key="4">
    <source>
        <dbReference type="ARBA" id="ARBA00022691"/>
    </source>
</evidence>
<dbReference type="PANTHER" id="PTHR45833">
    <property type="entry name" value="METHIONINE SYNTHASE"/>
    <property type="match status" value="1"/>
</dbReference>
<gene>
    <name evidence="8" type="ORF">UFOPK3770_01174</name>
</gene>
<evidence type="ECO:0000256" key="6">
    <source>
        <dbReference type="ARBA" id="ARBA00023285"/>
    </source>
</evidence>
<dbReference type="AlphaFoldDB" id="A0A6J5ZLH8"/>
<evidence type="ECO:0000256" key="1">
    <source>
        <dbReference type="ARBA" id="ARBA00010398"/>
    </source>
</evidence>